<dbReference type="SUPFAM" id="SSF56655">
    <property type="entry name" value="Carbohydrate phosphatase"/>
    <property type="match status" value="1"/>
</dbReference>
<dbReference type="InterPro" id="IPR000760">
    <property type="entry name" value="Inositol_monophosphatase-like"/>
</dbReference>
<protein>
    <submittedName>
        <fullName evidence="2">Myo-inositol-1(Or 4)-monophosphatase</fullName>
    </submittedName>
</protein>
<dbReference type="RefSeq" id="WP_089775860.1">
    <property type="nucleotide sequence ID" value="NZ_FNTX01000002.1"/>
</dbReference>
<dbReference type="Gene3D" id="3.30.540.10">
    <property type="entry name" value="Fructose-1,6-Bisphosphatase, subunit A, domain 1"/>
    <property type="match status" value="1"/>
</dbReference>
<keyword evidence="1" id="KW-0479">Metal-binding</keyword>
<dbReference type="GO" id="GO:0006020">
    <property type="term" value="P:inositol metabolic process"/>
    <property type="evidence" value="ECO:0007669"/>
    <property type="project" value="TreeGrafter"/>
</dbReference>
<dbReference type="PANTHER" id="PTHR20854">
    <property type="entry name" value="INOSITOL MONOPHOSPHATASE"/>
    <property type="match status" value="1"/>
</dbReference>
<dbReference type="OrthoDB" id="3530320at2"/>
<feature type="binding site" evidence="1">
    <location>
        <position position="96"/>
    </location>
    <ligand>
        <name>Mg(2+)</name>
        <dbReference type="ChEBI" id="CHEBI:18420"/>
        <label>1</label>
        <note>catalytic</note>
    </ligand>
</feature>
<dbReference type="Gene3D" id="3.40.190.80">
    <property type="match status" value="1"/>
</dbReference>
<keyword evidence="1" id="KW-0460">Magnesium</keyword>
<evidence type="ECO:0000256" key="1">
    <source>
        <dbReference type="PIRSR" id="PIRSR600760-2"/>
    </source>
</evidence>
<dbReference type="PRINTS" id="PR00377">
    <property type="entry name" value="IMPHPHTASES"/>
</dbReference>
<feature type="binding site" evidence="1">
    <location>
        <position position="220"/>
    </location>
    <ligand>
        <name>Mg(2+)</name>
        <dbReference type="ChEBI" id="CHEBI:18420"/>
        <label>2</label>
    </ligand>
</feature>
<dbReference type="GO" id="GO:0008934">
    <property type="term" value="F:inositol monophosphate 1-phosphatase activity"/>
    <property type="evidence" value="ECO:0007669"/>
    <property type="project" value="TreeGrafter"/>
</dbReference>
<dbReference type="PANTHER" id="PTHR20854:SF4">
    <property type="entry name" value="INOSITOL-1-MONOPHOSPHATASE-RELATED"/>
    <property type="match status" value="1"/>
</dbReference>
<dbReference type="AlphaFoldDB" id="A0A1H5LYY1"/>
<dbReference type="Proteomes" id="UP000199220">
    <property type="component" value="Unassembled WGS sequence"/>
</dbReference>
<dbReference type="GO" id="GO:0007165">
    <property type="term" value="P:signal transduction"/>
    <property type="evidence" value="ECO:0007669"/>
    <property type="project" value="TreeGrafter"/>
</dbReference>
<evidence type="ECO:0000313" key="3">
    <source>
        <dbReference type="Proteomes" id="UP000199220"/>
    </source>
</evidence>
<dbReference type="Pfam" id="PF00459">
    <property type="entry name" value="Inositol_P"/>
    <property type="match status" value="1"/>
</dbReference>
<reference evidence="3" key="1">
    <citation type="submission" date="2016-10" db="EMBL/GenBank/DDBJ databases">
        <authorList>
            <person name="Varghese N."/>
            <person name="Submissions S."/>
        </authorList>
    </citation>
    <scope>NUCLEOTIDE SEQUENCE [LARGE SCALE GENOMIC DNA]</scope>
    <source>
        <strain evidence="3">DSM 21368</strain>
    </source>
</reference>
<dbReference type="GO" id="GO:0046872">
    <property type="term" value="F:metal ion binding"/>
    <property type="evidence" value="ECO:0007669"/>
    <property type="project" value="UniProtKB-KW"/>
</dbReference>
<feature type="binding site" evidence="1">
    <location>
        <position position="80"/>
    </location>
    <ligand>
        <name>Mg(2+)</name>
        <dbReference type="ChEBI" id="CHEBI:18420"/>
        <label>1</label>
        <note>catalytic</note>
    </ligand>
</feature>
<feature type="binding site" evidence="1">
    <location>
        <position position="99"/>
    </location>
    <ligand>
        <name>Mg(2+)</name>
        <dbReference type="ChEBI" id="CHEBI:18420"/>
        <label>1</label>
        <note>catalytic</note>
    </ligand>
</feature>
<keyword evidence="3" id="KW-1185">Reference proteome</keyword>
<feature type="binding site" evidence="1">
    <location>
        <position position="98"/>
    </location>
    <ligand>
        <name>Mg(2+)</name>
        <dbReference type="ChEBI" id="CHEBI:18420"/>
        <label>1</label>
        <note>catalytic</note>
    </ligand>
</feature>
<name>A0A1H5LYY1_9MICO</name>
<proteinExistence type="predicted"/>
<gene>
    <name evidence="2" type="ORF">SAMN04488554_3062</name>
</gene>
<accession>A0A1H5LYY1</accession>
<comment type="cofactor">
    <cofactor evidence="1">
        <name>Mg(2+)</name>
        <dbReference type="ChEBI" id="CHEBI:18420"/>
    </cofactor>
</comment>
<dbReference type="STRING" id="648782.SAMN04488554_3062"/>
<evidence type="ECO:0000313" key="2">
    <source>
        <dbReference type="EMBL" id="SEE82335.1"/>
    </source>
</evidence>
<sequence>MTVTALPEPALPADLNPILAEACRAASTAARHAWSALDRQARAEEVRMGADGTPTMRIDELVEDAIVAVAEAHRINVLSEEVGFLDHGSARTLVVDPLDGSANAAAGVPLSCFSGALVADGTPVEALTCWLETGRSISARAGVPVTYRTSGRTALAGSALSMLRPKVGARGDTTGVWTALSGRAGRVRILSTSCLESMLVADGSIDAFADPGSDTHRLVDLIAAQLIVPAAGGHVCDAFGRDLDFSHDLTRRYSGVVAASRDLAEEIGALITATI</sequence>
<organism evidence="2 3">
    <name type="scientific">Ruania alba</name>
    <dbReference type="NCBI Taxonomy" id="648782"/>
    <lineage>
        <taxon>Bacteria</taxon>
        <taxon>Bacillati</taxon>
        <taxon>Actinomycetota</taxon>
        <taxon>Actinomycetes</taxon>
        <taxon>Micrococcales</taxon>
        <taxon>Ruaniaceae</taxon>
        <taxon>Ruania</taxon>
    </lineage>
</organism>
<dbReference type="EMBL" id="FNTX01000002">
    <property type="protein sequence ID" value="SEE82335.1"/>
    <property type="molecule type" value="Genomic_DNA"/>
</dbReference>